<evidence type="ECO:0000256" key="2">
    <source>
        <dbReference type="ARBA" id="ARBA00022980"/>
    </source>
</evidence>
<dbReference type="OrthoDB" id="413436at2759"/>
<dbReference type="PANTHER" id="PTHR19836">
    <property type="entry name" value="30S RIBOSOMAL PROTEIN S14"/>
    <property type="match status" value="1"/>
</dbReference>
<dbReference type="GO" id="GO:0006412">
    <property type="term" value="P:translation"/>
    <property type="evidence" value="ECO:0007669"/>
    <property type="project" value="InterPro"/>
</dbReference>
<dbReference type="AlphaFoldDB" id="A0A058YZQ1"/>
<gene>
    <name evidence="4" type="ORF">H696_09013</name>
</gene>
<feature type="non-terminal residue" evidence="4">
    <location>
        <position position="1"/>
    </location>
</feature>
<dbReference type="EMBL" id="KK198106">
    <property type="protein sequence ID" value="KCV67178.1"/>
    <property type="molecule type" value="Genomic_DNA"/>
</dbReference>
<keyword evidence="5" id="KW-1185">Reference proteome</keyword>
<proteinExistence type="inferred from homology"/>
<keyword evidence="3" id="KW-0687">Ribonucleoprotein</keyword>
<dbReference type="PANTHER" id="PTHR19836:SF19">
    <property type="entry name" value="SMALL RIBOSOMAL SUBUNIT PROTEIN US14M"/>
    <property type="match status" value="1"/>
</dbReference>
<dbReference type="Gene3D" id="1.10.287.1480">
    <property type="match status" value="1"/>
</dbReference>
<organism evidence="4">
    <name type="scientific">Fonticula alba</name>
    <name type="common">Slime mold</name>
    <dbReference type="NCBI Taxonomy" id="691883"/>
    <lineage>
        <taxon>Eukaryota</taxon>
        <taxon>Rotosphaerida</taxon>
        <taxon>Fonticulaceae</taxon>
        <taxon>Fonticula</taxon>
    </lineage>
</organism>
<evidence type="ECO:0000256" key="3">
    <source>
        <dbReference type="ARBA" id="ARBA00023274"/>
    </source>
</evidence>
<dbReference type="InterPro" id="IPR001209">
    <property type="entry name" value="Ribosomal_uS14"/>
</dbReference>
<reference evidence="4" key="1">
    <citation type="submission" date="2013-04" db="EMBL/GenBank/DDBJ databases">
        <title>The Genome Sequence of Fonticula alba ATCC 38817.</title>
        <authorList>
            <consortium name="The Broad Institute Genomics Platform"/>
            <person name="Russ C."/>
            <person name="Cuomo C."/>
            <person name="Burger G."/>
            <person name="Gray M.W."/>
            <person name="Holland P.W.H."/>
            <person name="King N."/>
            <person name="Lang F.B.F."/>
            <person name="Roger A.J."/>
            <person name="Ruiz-Trillo I."/>
            <person name="Brown M."/>
            <person name="Walker B."/>
            <person name="Young S."/>
            <person name="Zeng Q."/>
            <person name="Gargeya S."/>
            <person name="Fitzgerald M."/>
            <person name="Haas B."/>
            <person name="Abouelleil A."/>
            <person name="Allen A.W."/>
            <person name="Alvarado L."/>
            <person name="Arachchi H.M."/>
            <person name="Berlin A.M."/>
            <person name="Chapman S.B."/>
            <person name="Gainer-Dewar J."/>
            <person name="Goldberg J."/>
            <person name="Griggs A."/>
            <person name="Gujja S."/>
            <person name="Hansen M."/>
            <person name="Howarth C."/>
            <person name="Imamovic A."/>
            <person name="Ireland A."/>
            <person name="Larimer J."/>
            <person name="McCowan C."/>
            <person name="Murphy C."/>
            <person name="Pearson M."/>
            <person name="Poon T.W."/>
            <person name="Priest M."/>
            <person name="Roberts A."/>
            <person name="Saif S."/>
            <person name="Shea T."/>
            <person name="Sisk P."/>
            <person name="Sykes S."/>
            <person name="Wortman J."/>
            <person name="Nusbaum C."/>
            <person name="Birren B."/>
        </authorList>
    </citation>
    <scope>NUCLEOTIDE SEQUENCE [LARGE SCALE GENOMIC DNA]</scope>
    <source>
        <strain evidence="4">ATCC 38817</strain>
    </source>
</reference>
<dbReference type="Pfam" id="PF00253">
    <property type="entry name" value="Ribosomal_S14"/>
    <property type="match status" value="1"/>
</dbReference>
<dbReference type="GO" id="GO:0015935">
    <property type="term" value="C:small ribosomal subunit"/>
    <property type="evidence" value="ECO:0007669"/>
    <property type="project" value="TreeGrafter"/>
</dbReference>
<accession>A0A058YZQ1</accession>
<dbReference type="STRING" id="691883.A0A058YZQ1"/>
<comment type="similarity">
    <text evidence="1">Belongs to the universal ribosomal protein uS14 family.</text>
</comment>
<sequence>VTNKKTLVDFARRKLHLLNKHEILKIKFIRDNKFIQNEEYTNTFSNKIHNFHNNCHSSRIMNRCIFTGRARAVIRLARINRISFKDAAERGKLVGIKKRSW</sequence>
<keyword evidence="4" id="KW-0496">Mitochondrion</keyword>
<name>A0A058YZQ1_FONAL</name>
<protein>
    <submittedName>
        <fullName evidence="4">Ribosomal protein S14</fullName>
    </submittedName>
</protein>
<dbReference type="GO" id="GO:0005737">
    <property type="term" value="C:cytoplasm"/>
    <property type="evidence" value="ECO:0007669"/>
    <property type="project" value="UniProtKB-ARBA"/>
</dbReference>
<dbReference type="Proteomes" id="UP000030693">
    <property type="component" value="Unassembled WGS sequence"/>
</dbReference>
<keyword evidence="2 4" id="KW-0689">Ribosomal protein</keyword>
<geneLocation type="mitochondrion" evidence="4"/>
<evidence type="ECO:0000313" key="5">
    <source>
        <dbReference type="Proteomes" id="UP000030693"/>
    </source>
</evidence>
<dbReference type="RefSeq" id="XP_009498419.1">
    <property type="nucleotide sequence ID" value="NW_009243183.1"/>
</dbReference>
<dbReference type="SUPFAM" id="SSF57716">
    <property type="entry name" value="Glucocorticoid receptor-like (DNA-binding domain)"/>
    <property type="match status" value="1"/>
</dbReference>
<dbReference type="GO" id="GO:0003735">
    <property type="term" value="F:structural constituent of ribosome"/>
    <property type="evidence" value="ECO:0007669"/>
    <property type="project" value="InterPro"/>
</dbReference>
<evidence type="ECO:0000256" key="1">
    <source>
        <dbReference type="ARBA" id="ARBA00009083"/>
    </source>
</evidence>
<evidence type="ECO:0000313" key="4">
    <source>
        <dbReference type="EMBL" id="KCV67178.1"/>
    </source>
</evidence>
<dbReference type="GeneID" id="20531130"/>